<keyword evidence="2" id="KW-1185">Reference proteome</keyword>
<gene>
    <name evidence="1" type="ORF">JCM31826_07360</name>
</gene>
<dbReference type="AlphaFoldDB" id="A0A401XJT8"/>
<name>A0A401XJT8_9FLAO</name>
<accession>A0A401XJT8</accession>
<dbReference type="Proteomes" id="UP000286715">
    <property type="component" value="Unassembled WGS sequence"/>
</dbReference>
<evidence type="ECO:0008006" key="3">
    <source>
        <dbReference type="Google" id="ProtNLM"/>
    </source>
</evidence>
<sequence>MKKNLIAILALTTLFSCETIIDLDIDFDETQMAVNAVFCDQRVPGDSSVIVWVSDVLHPLSKRRINKYLTDGTTVALFENGQFVENLQKVEQIRIDFDWVTGRTDTLLSGYFKSTRPLIPGNTYKVVANHPGKKEVSHTYTHVPRVIPTSVKLTNPSTGEVTITFNNPEGIQTYLISITAKSQNPATWEWVEFSCLDPNFQAYSFSGFDPFEPDSSGFYTRFGFYVDNSSQAIQNQTIKLNIRNFDSSLLQKIQIEFGVVSESFPRYVASYFAYYFSEDSFFSTPEPIFGNSSNGIGVSIGLSTGKFNIQP</sequence>
<dbReference type="RefSeq" id="WP_124397315.1">
    <property type="nucleotide sequence ID" value="NZ_BHZE01000005.1"/>
</dbReference>
<proteinExistence type="predicted"/>
<dbReference type="EMBL" id="BHZE01000005">
    <property type="protein sequence ID" value="GCD77254.1"/>
    <property type="molecule type" value="Genomic_DNA"/>
</dbReference>
<evidence type="ECO:0000313" key="2">
    <source>
        <dbReference type="Proteomes" id="UP000286715"/>
    </source>
</evidence>
<evidence type="ECO:0000313" key="1">
    <source>
        <dbReference type="EMBL" id="GCD77254.1"/>
    </source>
</evidence>
<protein>
    <recommendedName>
        <fullName evidence="3">DUF4249 domain-containing protein</fullName>
    </recommendedName>
</protein>
<organism evidence="1 2">
    <name type="scientific">Thermaurantimonas aggregans</name>
    <dbReference type="NCBI Taxonomy" id="2173829"/>
    <lineage>
        <taxon>Bacteria</taxon>
        <taxon>Pseudomonadati</taxon>
        <taxon>Bacteroidota</taxon>
        <taxon>Flavobacteriia</taxon>
        <taxon>Flavobacteriales</taxon>
        <taxon>Schleiferiaceae</taxon>
        <taxon>Thermaurantimonas</taxon>
    </lineage>
</organism>
<dbReference type="PROSITE" id="PS51257">
    <property type="entry name" value="PROKAR_LIPOPROTEIN"/>
    <property type="match status" value="1"/>
</dbReference>
<reference evidence="1 2" key="1">
    <citation type="submission" date="2018-11" db="EMBL/GenBank/DDBJ databases">
        <title>Schleiferia aggregans sp. nov., a moderately thermophilic heterotrophic bacterium isolated from microbial mats at a terrestrial hot spring.</title>
        <authorList>
            <person name="Iino T."/>
            <person name="Ohkuma M."/>
            <person name="Haruta S."/>
        </authorList>
    </citation>
    <scope>NUCLEOTIDE SEQUENCE [LARGE SCALE GENOMIC DNA]</scope>
    <source>
        <strain evidence="1 2">LA</strain>
    </source>
</reference>
<comment type="caution">
    <text evidence="1">The sequence shown here is derived from an EMBL/GenBank/DDBJ whole genome shotgun (WGS) entry which is preliminary data.</text>
</comment>
<dbReference type="OrthoDB" id="637707at2"/>